<feature type="region of interest" description="Disordered" evidence="6">
    <location>
        <begin position="924"/>
        <end position="1106"/>
    </location>
</feature>
<dbReference type="Pfam" id="PF20946">
    <property type="entry name" value="Ctf4_C"/>
    <property type="match status" value="1"/>
</dbReference>
<evidence type="ECO:0000313" key="12">
    <source>
        <dbReference type="WBParaSite" id="TTAC_0000868301-mRNA-1"/>
    </source>
</evidence>
<dbReference type="GO" id="GO:0000278">
    <property type="term" value="P:mitotic cell cycle"/>
    <property type="evidence" value="ECO:0007669"/>
    <property type="project" value="TreeGrafter"/>
</dbReference>
<dbReference type="AlphaFoldDB" id="A0A0R3X5E4"/>
<dbReference type="InterPro" id="IPR015943">
    <property type="entry name" value="WD40/YVTN_repeat-like_dom_sf"/>
</dbReference>
<dbReference type="InterPro" id="IPR057646">
    <property type="entry name" value="WD40_WDHD1_1st"/>
</dbReference>
<comment type="subcellular location">
    <subcellularLocation>
        <location evidence="1">Nucleus</location>
    </subcellularLocation>
</comment>
<dbReference type="PROSITE" id="PS50082">
    <property type="entry name" value="WD_REPEATS_2"/>
    <property type="match status" value="1"/>
</dbReference>
<dbReference type="Pfam" id="PF12341">
    <property type="entry name" value="Mcl1_mid"/>
    <property type="match status" value="1"/>
</dbReference>
<evidence type="ECO:0000256" key="5">
    <source>
        <dbReference type="PROSITE-ProRule" id="PRU00221"/>
    </source>
</evidence>
<name>A0A0R3X5E4_HYDTA</name>
<feature type="compositionally biased region" description="Basic and acidic residues" evidence="6">
    <location>
        <begin position="1076"/>
        <end position="1085"/>
    </location>
</feature>
<dbReference type="SMART" id="SM00320">
    <property type="entry name" value="WD40"/>
    <property type="match status" value="3"/>
</dbReference>
<reference evidence="10 11" key="2">
    <citation type="submission" date="2018-11" db="EMBL/GenBank/DDBJ databases">
        <authorList>
            <consortium name="Pathogen Informatics"/>
        </authorList>
    </citation>
    <scope>NUCLEOTIDE SEQUENCE [LARGE SCALE GENOMIC DNA]</scope>
</reference>
<evidence type="ECO:0000256" key="1">
    <source>
        <dbReference type="ARBA" id="ARBA00004123"/>
    </source>
</evidence>
<dbReference type="InterPro" id="IPR022100">
    <property type="entry name" value="WDHD1/CFT4_beta-prop_2nd"/>
</dbReference>
<dbReference type="GO" id="GO:0006261">
    <property type="term" value="P:DNA-templated DNA replication"/>
    <property type="evidence" value="ECO:0007669"/>
    <property type="project" value="TreeGrafter"/>
</dbReference>
<feature type="compositionally biased region" description="Basic and acidic residues" evidence="6">
    <location>
        <begin position="1013"/>
        <end position="1022"/>
    </location>
</feature>
<evidence type="ECO:0000313" key="11">
    <source>
        <dbReference type="Proteomes" id="UP000274429"/>
    </source>
</evidence>
<evidence type="ECO:0000259" key="7">
    <source>
        <dbReference type="Pfam" id="PF12341"/>
    </source>
</evidence>
<feature type="domain" description="WDHD1/CFT4 second beta-propeller" evidence="7">
    <location>
        <begin position="429"/>
        <end position="816"/>
    </location>
</feature>
<dbReference type="InterPro" id="IPR036322">
    <property type="entry name" value="WD40_repeat_dom_sf"/>
</dbReference>
<dbReference type="Pfam" id="PF24817">
    <property type="entry name" value="WD40_WDHD1_1st"/>
    <property type="match status" value="1"/>
</dbReference>
<gene>
    <name evidence="10" type="ORF">TTAC_LOCUS8668</name>
</gene>
<dbReference type="STRING" id="6205.A0A0R3X5E4"/>
<dbReference type="GO" id="GO:0043596">
    <property type="term" value="C:nuclear replication fork"/>
    <property type="evidence" value="ECO:0007669"/>
    <property type="project" value="TreeGrafter"/>
</dbReference>
<proteinExistence type="predicted"/>
<feature type="compositionally biased region" description="Polar residues" evidence="6">
    <location>
        <begin position="984"/>
        <end position="1006"/>
    </location>
</feature>
<feature type="compositionally biased region" description="Acidic residues" evidence="6">
    <location>
        <begin position="945"/>
        <end position="955"/>
    </location>
</feature>
<feature type="region of interest" description="Disordered" evidence="6">
    <location>
        <begin position="350"/>
        <end position="374"/>
    </location>
</feature>
<keyword evidence="4" id="KW-0539">Nucleus</keyword>
<dbReference type="InterPro" id="IPR001680">
    <property type="entry name" value="WD40_rpt"/>
</dbReference>
<protein>
    <submittedName>
        <fullName evidence="12">WD_REPEATS_REGION domain-containing protein</fullName>
    </submittedName>
</protein>
<accession>A0A0R3X5E4</accession>
<dbReference type="GO" id="GO:0006281">
    <property type="term" value="P:DNA repair"/>
    <property type="evidence" value="ECO:0007669"/>
    <property type="project" value="TreeGrafter"/>
</dbReference>
<dbReference type="Gene3D" id="2.130.10.10">
    <property type="entry name" value="YVTN repeat-like/Quinoprotein amine dehydrogenase"/>
    <property type="match status" value="2"/>
</dbReference>
<reference evidence="12" key="1">
    <citation type="submission" date="2017-02" db="UniProtKB">
        <authorList>
            <consortium name="WormBaseParasite"/>
        </authorList>
    </citation>
    <scope>IDENTIFICATION</scope>
</reference>
<feature type="domain" description="WDHD1/CFT4 helical bundle" evidence="8">
    <location>
        <begin position="825"/>
        <end position="922"/>
    </location>
</feature>
<dbReference type="Proteomes" id="UP000274429">
    <property type="component" value="Unassembled WGS sequence"/>
</dbReference>
<dbReference type="PANTHER" id="PTHR19932:SF10">
    <property type="entry name" value="WD REPEAT AND HMG-BOX DNA-BINDING PROTEIN 1"/>
    <property type="match status" value="1"/>
</dbReference>
<dbReference type="EMBL" id="UYWX01020559">
    <property type="protein sequence ID" value="VDM33293.1"/>
    <property type="molecule type" value="Genomic_DNA"/>
</dbReference>
<dbReference type="WBParaSite" id="TTAC_0000868301-mRNA-1">
    <property type="protein sequence ID" value="TTAC_0000868301-mRNA-1"/>
    <property type="gene ID" value="TTAC_0000868301"/>
</dbReference>
<evidence type="ECO:0000256" key="3">
    <source>
        <dbReference type="ARBA" id="ARBA00022737"/>
    </source>
</evidence>
<dbReference type="OrthoDB" id="427368at2759"/>
<dbReference type="GO" id="GO:0003682">
    <property type="term" value="F:chromatin binding"/>
    <property type="evidence" value="ECO:0007669"/>
    <property type="project" value="TreeGrafter"/>
</dbReference>
<dbReference type="InterPro" id="IPR048591">
    <property type="entry name" value="WDHD1/CFT4_hel"/>
</dbReference>
<evidence type="ECO:0000256" key="4">
    <source>
        <dbReference type="ARBA" id="ARBA00023242"/>
    </source>
</evidence>
<sequence>MSWCSRIITGNEDGKLRVYTGKDDPNPVEHVVGEAVNCLLCKGENMIVGTEGFQVYLQNIDAGLVEGVVTRFTAGVNCLALNKDKSRLLAGGSDFVVKLVDLANDDASLREITFKGHSGPILSVDFDPLETFAATSSCDGTVRIWQLSDTSEVKRFSVLPKFIDPIFTTSRCKLKWEPSTGEFLAVPVEVGIHIYDRHANWSLVRVLRHPKVVKAFIECEFSPDDKMLAAMSIDGWLVVWNPKHEALLYSTHSSAFENVCSMIWPQKNTIYCTDKFGAIGFVSIDIPSESSVERSAPDANEGLSPNGIRALFGDADSMEFTDLVAMASDQAEEAAAAEVEAEVEMTEMYGKKKKESKSHSLAVHSEDEEDDDSNTVAISKIKAAYLKELNVEDDDTNESLAAPSKGHNSELQMATKAVTLSSATSLEIKSFQPGSMPSGFRERFLVWNHIGVVTLFEAEDSDDSKCASIEVDFHDTSLHHGLHLESQGFTMADLNTTALMLASPGSSDVYLTDAYDSGKDVDDSYLSTILLRPLSNTNIGRESTSNTLSDWTVNLPPGEACRAISLIIGNGEGLAVVATSSMLLRIFLQPAASAAAAGGSLQLLQVTSLGLPPISLPGRGVVTMASHPFLPILAVVVGWSNEDLHWRVFNFSLSSGAPRGWAFGRLSSTFYPLPLSPSAHLTWLGFSELGNLFTHDSAGCLRRLTHQSTPGAPHFMDFHWVPVCDTRRCVKPQHRLNDCFFVIGVVEDIHQPLANKRRDLERTDDADTATESDRTQRIRQDELGFGQVQAIYCKASRWPRPVPRPIVTSLPFRLPLCNVFEADQGKLEENFLRTLVLDQKPFWGTCDDSETSLDADRLNSRRKTLLRLFALASKVDNDWAAVTVARLMPDVETVRLGIRYALRLNRSALANRIGRIALEMEEEEVIEGQGGSEVDSKENRGGANQEEEEEEEEKEVIEVLGSDDSEKPKLAEEEEEPSALTLSAFASTPMDTSQASTESPSTQGSRFNPFRRKSGDESEQQFKGRGSYVLDTLKPPPARPIKASRLNVQREGRRALAEKTMNRPLAKLKHTVPDTSSREKAKRPLSDAPHSVAKRFSAFEYQEPKE</sequence>
<dbReference type="PANTHER" id="PTHR19932">
    <property type="entry name" value="WD REPEAT AND HMG-BOX DNA BINDING PROTEIN"/>
    <property type="match status" value="1"/>
</dbReference>
<feature type="domain" description="WDHD1 first WD40" evidence="9">
    <location>
        <begin position="6"/>
        <end position="280"/>
    </location>
</feature>
<keyword evidence="11" id="KW-1185">Reference proteome</keyword>
<dbReference type="SUPFAM" id="SSF50978">
    <property type="entry name" value="WD40 repeat-like"/>
    <property type="match status" value="1"/>
</dbReference>
<evidence type="ECO:0000259" key="8">
    <source>
        <dbReference type="Pfam" id="PF20946"/>
    </source>
</evidence>
<keyword evidence="2 5" id="KW-0853">WD repeat</keyword>
<dbReference type="PROSITE" id="PS50294">
    <property type="entry name" value="WD_REPEATS_REGION"/>
    <property type="match status" value="1"/>
</dbReference>
<evidence type="ECO:0000313" key="10">
    <source>
        <dbReference type="EMBL" id="VDM33293.1"/>
    </source>
</evidence>
<evidence type="ECO:0000259" key="9">
    <source>
        <dbReference type="Pfam" id="PF24817"/>
    </source>
</evidence>
<keyword evidence="3" id="KW-0677">Repeat</keyword>
<feature type="repeat" description="WD" evidence="5">
    <location>
        <begin position="114"/>
        <end position="155"/>
    </location>
</feature>
<evidence type="ECO:0000256" key="2">
    <source>
        <dbReference type="ARBA" id="ARBA00022574"/>
    </source>
</evidence>
<feature type="compositionally biased region" description="Basic and acidic residues" evidence="6">
    <location>
        <begin position="1048"/>
        <end position="1061"/>
    </location>
</feature>
<evidence type="ECO:0000256" key="6">
    <source>
        <dbReference type="SAM" id="MobiDB-lite"/>
    </source>
</evidence>
<organism evidence="12">
    <name type="scientific">Hydatigena taeniaeformis</name>
    <name type="common">Feline tapeworm</name>
    <name type="synonym">Taenia taeniaeformis</name>
    <dbReference type="NCBI Taxonomy" id="6205"/>
    <lineage>
        <taxon>Eukaryota</taxon>
        <taxon>Metazoa</taxon>
        <taxon>Spiralia</taxon>
        <taxon>Lophotrochozoa</taxon>
        <taxon>Platyhelminthes</taxon>
        <taxon>Cestoda</taxon>
        <taxon>Eucestoda</taxon>
        <taxon>Cyclophyllidea</taxon>
        <taxon>Taeniidae</taxon>
        <taxon>Hydatigera</taxon>
    </lineage>
</organism>